<gene>
    <name evidence="1" type="ORF">C9374_010390</name>
</gene>
<accession>A0AA88GIZ1</accession>
<keyword evidence="2" id="KW-1185">Reference proteome</keyword>
<organism evidence="1 2">
    <name type="scientific">Naegleria lovaniensis</name>
    <name type="common">Amoeba</name>
    <dbReference type="NCBI Taxonomy" id="51637"/>
    <lineage>
        <taxon>Eukaryota</taxon>
        <taxon>Discoba</taxon>
        <taxon>Heterolobosea</taxon>
        <taxon>Tetramitia</taxon>
        <taxon>Eutetramitia</taxon>
        <taxon>Vahlkampfiidae</taxon>
        <taxon>Naegleria</taxon>
    </lineage>
</organism>
<dbReference type="GeneID" id="68102844"/>
<evidence type="ECO:0000313" key="1">
    <source>
        <dbReference type="EMBL" id="KAG2375016.1"/>
    </source>
</evidence>
<proteinExistence type="predicted"/>
<evidence type="ECO:0000313" key="2">
    <source>
        <dbReference type="Proteomes" id="UP000816034"/>
    </source>
</evidence>
<dbReference type="EMBL" id="PYSW02000041">
    <property type="protein sequence ID" value="KAG2375016.1"/>
    <property type="molecule type" value="Genomic_DNA"/>
</dbReference>
<dbReference type="AlphaFoldDB" id="A0AA88GIZ1"/>
<sequence length="868" mass="100043">MFTTHPPFDYSLDNLPEEILAHVCSFLLGTVILPDNHHDEENAIPMLNTTDQDRYFAVDTLEYIGFSHYNDVKTKNSFLNLNDLELAHRLIPISGVNKKLRNKIRQNMFLQYHIRAYTANMLKFVMCGNDQQKSSFGLPVLEVPYDHQYFSSVLDVESSQIFSNTSTFVKPKKRSNMYCYSLELEVAKAFIHFMKCVFGEDNCRVMVKKLVIPCIHEKIFFEMLGLFIDEFPCVEHLIIVEKIRFSDCLRFQAEIKKEFDLSLAKISLPKLKNLKSLVIEGSKISQFIRDILLDWGKDTIEHFTVDSELTVEQVRHIFSSCSQLKTFGCFGMDIHASGFSKKKCRAFINYFEDHFTKIRKYHCNVFHSGTFFHDFFSKNAMFNLANTIQELCISAQHGNFILTEDFHFPNLTSLVIKHCNSLILDGVELPNLRRLISSSTISVTEKQKPLTTLEHVCLQDFPLKQLCMNTHLQSCHFFQYATITLSDNSSIHSIRTLHCTDISIDNLSNLKNLKLCGNTQKLVIKNQERIENISLGPYGQTITYLNIELKECDTFEIGYLDLLIERFYISKIGTLHFQFSTKLFSLLSQTNFKGSTVKILKIYSIDAEIMQESVRSNFMRFLSLLVITESVELEVNNISNFTSYHGKAVFPASDHLEIDINEFLNKQQFWTPIEDTPQIFDCYSDQVSSLCFLLGSNAYNIAHCQHLTSLEIERTHYATGFSDHCFIKWSSMPLLTRLVLNRITLMNHSSFYHDRLQGDIITLGAVQDIDTSNCFVDELNLDTFPLLEYLEISNCEKCKVVATKHLSNLVFMKITTVGNLFLHLPSTLSAPKLKTLLVTNIENWEDESCVELTRCNSKNMIVHQVHKC</sequence>
<name>A0AA88GIZ1_NAELO</name>
<protein>
    <submittedName>
        <fullName evidence="1">Uncharacterized protein</fullName>
    </submittedName>
</protein>
<dbReference type="RefSeq" id="XP_044544190.1">
    <property type="nucleotide sequence ID" value="XM_044685929.1"/>
</dbReference>
<reference evidence="1 2" key="1">
    <citation type="journal article" date="2018" name="BMC Genomics">
        <title>The genome of Naegleria lovaniensis, the basis for a comparative approach to unravel pathogenicity factors of the human pathogenic amoeba N. fowleri.</title>
        <authorList>
            <person name="Liechti N."/>
            <person name="Schurch N."/>
            <person name="Bruggmann R."/>
            <person name="Wittwer M."/>
        </authorList>
    </citation>
    <scope>NUCLEOTIDE SEQUENCE [LARGE SCALE GENOMIC DNA]</scope>
    <source>
        <strain evidence="1 2">ATCC 30569</strain>
    </source>
</reference>
<dbReference type="Proteomes" id="UP000816034">
    <property type="component" value="Unassembled WGS sequence"/>
</dbReference>
<comment type="caution">
    <text evidence="1">The sequence shown here is derived from an EMBL/GenBank/DDBJ whole genome shotgun (WGS) entry which is preliminary data.</text>
</comment>